<evidence type="ECO:0000256" key="6">
    <source>
        <dbReference type="ARBA" id="ARBA00022801"/>
    </source>
</evidence>
<evidence type="ECO:0000256" key="8">
    <source>
        <dbReference type="ARBA" id="ARBA00023080"/>
    </source>
</evidence>
<evidence type="ECO:0000256" key="7">
    <source>
        <dbReference type="ARBA" id="ARBA00022833"/>
    </source>
</evidence>
<evidence type="ECO:0000256" key="5">
    <source>
        <dbReference type="ARBA" id="ARBA00022723"/>
    </source>
</evidence>
<keyword evidence="7" id="KW-0862">Zinc</keyword>
<dbReference type="InterPro" id="IPR032466">
    <property type="entry name" value="Metal_Hydrolase"/>
</dbReference>
<dbReference type="InterPro" id="IPR006329">
    <property type="entry name" value="AMPD"/>
</dbReference>
<dbReference type="Pfam" id="PF19326">
    <property type="entry name" value="AMP_deaminase"/>
    <property type="match status" value="1"/>
</dbReference>
<gene>
    <name evidence="11" type="primary">AMPD2_2</name>
    <name evidence="11" type="ORF">ATANTOWER_026932</name>
</gene>
<comment type="caution">
    <text evidence="11">The sequence shown here is derived from an EMBL/GenBank/DDBJ whole genome shotgun (WGS) entry which is preliminary data.</text>
</comment>
<dbReference type="Gene3D" id="3.20.20.140">
    <property type="entry name" value="Metal-dependent hydrolases"/>
    <property type="match status" value="1"/>
</dbReference>
<dbReference type="InterPro" id="IPR006650">
    <property type="entry name" value="A/AMP_deam_AS"/>
</dbReference>
<dbReference type="PANTHER" id="PTHR11359:SF3">
    <property type="entry name" value="AMP DEAMINASE 2"/>
    <property type="match status" value="1"/>
</dbReference>
<evidence type="ECO:0000256" key="9">
    <source>
        <dbReference type="PIRNR" id="PIRNR001251"/>
    </source>
</evidence>
<comment type="catalytic activity">
    <reaction evidence="9">
        <text>AMP + H2O + H(+) = IMP + NH4(+)</text>
        <dbReference type="Rhea" id="RHEA:14777"/>
        <dbReference type="ChEBI" id="CHEBI:15377"/>
        <dbReference type="ChEBI" id="CHEBI:15378"/>
        <dbReference type="ChEBI" id="CHEBI:28938"/>
        <dbReference type="ChEBI" id="CHEBI:58053"/>
        <dbReference type="ChEBI" id="CHEBI:456215"/>
        <dbReference type="EC" id="3.5.4.6"/>
    </reaction>
</comment>
<comment type="pathway">
    <text evidence="2">Purine metabolism; IMP biosynthesis via salvage pathway; IMP from AMP: step 1/1.</text>
</comment>
<dbReference type="SUPFAM" id="SSF51556">
    <property type="entry name" value="Metallo-dependent hydrolases"/>
    <property type="match status" value="1"/>
</dbReference>
<evidence type="ECO:0000313" key="12">
    <source>
        <dbReference type="Proteomes" id="UP001345963"/>
    </source>
</evidence>
<evidence type="ECO:0000256" key="4">
    <source>
        <dbReference type="ARBA" id="ARBA00012775"/>
    </source>
</evidence>
<keyword evidence="12" id="KW-1185">Reference proteome</keyword>
<sequence length="827" mass="96218">MYDRVRLWMAAEMTDVDSLLVKTGSEETVELRGPRRLLTTQHSLPGIPVALKQSIDLRTSMDGKYKEIAEELFSRSLAESEMRSAPYEFPEDSPIEQLEEKRHRLERQISQDVKFEPDILLRAKQEFMKTDSATDLQFMKEQSQAPNKEERDLVPEKEYQRVSISGEEKCGVPFTDLLDAAKCVVKALFIRQKYMGLSLQSFCRTTARYLQELSERPLYLDIYEEEEDFAETTETSITADATVHPSASDTHPYENQDPASMPPDVGYGCKMVNGVMHVYTSRDIMEKSTELDLPYPDLQDYIADMNVMMALIINGPVKSFCYRRLQYLSSKFQMHILLNEMKELAAQKQVPHRDFYNIRKVDTHIHASSCMNQKHLLRFIKRAMKKYPKDIVHMEKGKGQTLMEVFESMNLTAFDLSVDTLDMHADRNTFHRFDKFNAKYNPIGESILREIFIKTDNYIEGKYFGHIIKEVMADLEESKYQNVELRLSVYGRSRNEWDKLAKWAVRHQVYSDNVRWLVQVPRLFDVYHTKRQLSNFQEMLENIFRPLFEVTINPGSHPELHLFLQHVVGFDSVDDESKPEQHIFNLDSPLPANWTEEDNPPYSYYLYYMYANMTVLNHLRRQRGFHTLVLRPHCGEAGPIHHLVSGFMLSENISHGLLLRKAPVLQYLYYLAQIGIAMSPLSNNSLFLSYHRNPLPEYLSRGLMVSLSTDDPLQFHFTKEPLMEEYSIAAQVWKLSSCDMCELARNSVLMSGFSHKVKSCWLGPNYIKEGQESNDIRRTNVPDIRVAYRYETMCEELNLITQAIRTDELETIEEERTLCMGAVQAET</sequence>
<evidence type="ECO:0000256" key="3">
    <source>
        <dbReference type="ARBA" id="ARBA00006676"/>
    </source>
</evidence>
<reference evidence="11 12" key="1">
    <citation type="submission" date="2021-07" db="EMBL/GenBank/DDBJ databases">
        <authorList>
            <person name="Palmer J.M."/>
        </authorList>
    </citation>
    <scope>NUCLEOTIDE SEQUENCE [LARGE SCALE GENOMIC DNA]</scope>
    <source>
        <strain evidence="11 12">AT_MEX2019</strain>
        <tissue evidence="11">Muscle</tissue>
    </source>
</reference>
<keyword evidence="6 9" id="KW-0378">Hydrolase</keyword>
<dbReference type="NCBIfam" id="TIGR01429">
    <property type="entry name" value="AMP_deaminase"/>
    <property type="match status" value="1"/>
</dbReference>
<dbReference type="PIRSF" id="PIRSF001251">
    <property type="entry name" value="AMP_deaminase_met"/>
    <property type="match status" value="1"/>
</dbReference>
<organism evidence="11 12">
    <name type="scientific">Ataeniobius toweri</name>
    <dbReference type="NCBI Taxonomy" id="208326"/>
    <lineage>
        <taxon>Eukaryota</taxon>
        <taxon>Metazoa</taxon>
        <taxon>Chordata</taxon>
        <taxon>Craniata</taxon>
        <taxon>Vertebrata</taxon>
        <taxon>Euteleostomi</taxon>
        <taxon>Actinopterygii</taxon>
        <taxon>Neopterygii</taxon>
        <taxon>Teleostei</taxon>
        <taxon>Neoteleostei</taxon>
        <taxon>Acanthomorphata</taxon>
        <taxon>Ovalentaria</taxon>
        <taxon>Atherinomorphae</taxon>
        <taxon>Cyprinodontiformes</taxon>
        <taxon>Goodeidae</taxon>
        <taxon>Ataeniobius</taxon>
    </lineage>
</organism>
<dbReference type="Proteomes" id="UP001345963">
    <property type="component" value="Unassembled WGS sequence"/>
</dbReference>
<dbReference type="PANTHER" id="PTHR11359">
    <property type="entry name" value="AMP DEAMINASE"/>
    <property type="match status" value="1"/>
</dbReference>
<comment type="similarity">
    <text evidence="3 9">Belongs to the metallo-dependent hydrolases superfamily. Adenosine and AMP deaminases family.</text>
</comment>
<feature type="region of interest" description="Disordered" evidence="10">
    <location>
        <begin position="241"/>
        <end position="261"/>
    </location>
</feature>
<evidence type="ECO:0000256" key="1">
    <source>
        <dbReference type="ARBA" id="ARBA00001947"/>
    </source>
</evidence>
<dbReference type="EMBL" id="JAHUTI010020317">
    <property type="protein sequence ID" value="MED6238653.1"/>
    <property type="molecule type" value="Genomic_DNA"/>
</dbReference>
<proteinExistence type="inferred from homology"/>
<keyword evidence="8" id="KW-0546">Nucleotide metabolism</keyword>
<dbReference type="EC" id="3.5.4.6" evidence="4 9"/>
<dbReference type="PROSITE" id="PS00485">
    <property type="entry name" value="A_DEAMINASE"/>
    <property type="match status" value="1"/>
</dbReference>
<name>A0ABU7AKV9_9TELE</name>
<protein>
    <recommendedName>
        <fullName evidence="4 9">AMP deaminase</fullName>
        <ecNumber evidence="4 9">3.5.4.6</ecNumber>
    </recommendedName>
</protein>
<accession>A0ABU7AKV9</accession>
<comment type="cofactor">
    <cofactor evidence="1 9">
        <name>Zn(2+)</name>
        <dbReference type="ChEBI" id="CHEBI:29105"/>
    </cofactor>
</comment>
<evidence type="ECO:0000313" key="11">
    <source>
        <dbReference type="EMBL" id="MED6238653.1"/>
    </source>
</evidence>
<dbReference type="Gene3D" id="4.10.800.20">
    <property type="match status" value="1"/>
</dbReference>
<dbReference type="CDD" id="cd01319">
    <property type="entry name" value="AMPD"/>
    <property type="match status" value="1"/>
</dbReference>
<keyword evidence="5 9" id="KW-0479">Metal-binding</keyword>
<evidence type="ECO:0000256" key="2">
    <source>
        <dbReference type="ARBA" id="ARBA00004955"/>
    </source>
</evidence>
<evidence type="ECO:0000256" key="10">
    <source>
        <dbReference type="SAM" id="MobiDB-lite"/>
    </source>
</evidence>